<organism evidence="2 3">
    <name type="scientific">Nocardia acididurans</name>
    <dbReference type="NCBI Taxonomy" id="2802282"/>
    <lineage>
        <taxon>Bacteria</taxon>
        <taxon>Bacillati</taxon>
        <taxon>Actinomycetota</taxon>
        <taxon>Actinomycetes</taxon>
        <taxon>Mycobacteriales</taxon>
        <taxon>Nocardiaceae</taxon>
        <taxon>Nocardia</taxon>
    </lineage>
</organism>
<proteinExistence type="predicted"/>
<evidence type="ECO:0000313" key="3">
    <source>
        <dbReference type="Proteomes" id="UP000602198"/>
    </source>
</evidence>
<feature type="coiled-coil region" evidence="1">
    <location>
        <begin position="44"/>
        <end position="78"/>
    </location>
</feature>
<protein>
    <submittedName>
        <fullName evidence="2">Uncharacterized protein</fullName>
    </submittedName>
</protein>
<name>A0ABS1MFQ6_9NOCA</name>
<reference evidence="2 3" key="1">
    <citation type="submission" date="2021-01" db="EMBL/GenBank/DDBJ databases">
        <title>WGS of actinomycetes isolated from Thailand.</title>
        <authorList>
            <person name="Thawai C."/>
        </authorList>
    </citation>
    <scope>NUCLEOTIDE SEQUENCE [LARGE SCALE GENOMIC DNA]</scope>
    <source>
        <strain evidence="2 3">LPG 2</strain>
    </source>
</reference>
<keyword evidence="1" id="KW-0175">Coiled coil</keyword>
<dbReference type="EMBL" id="JAERRJ010000017">
    <property type="protein sequence ID" value="MBL1079473.1"/>
    <property type="molecule type" value="Genomic_DNA"/>
</dbReference>
<evidence type="ECO:0000256" key="1">
    <source>
        <dbReference type="SAM" id="Coils"/>
    </source>
</evidence>
<sequence length="241" mass="26624">MGVAAIATLATFLVRSRWEVGSKAEWVAGLGALSAVVVALWQTIRIQKQAAEDAQEAATRLRQELDAATDRMNTQLQQTRELHAAELDSARALARVQRIHLWEQEQKQAITQVVRAMHQFSDTVPELWQMAVDISALPTREERGRAFRPIDKKIGQAAKKFSIEADMAALIIDDPQVLDTLRDLGLALESTVVQTLAVREKVEAGQTPNIPQLMAQQEAMFRAATSALHTASIRLRTGLDA</sequence>
<comment type="caution">
    <text evidence="2">The sequence shown here is derived from an EMBL/GenBank/DDBJ whole genome shotgun (WGS) entry which is preliminary data.</text>
</comment>
<keyword evidence="3" id="KW-1185">Reference proteome</keyword>
<accession>A0ABS1MFQ6</accession>
<evidence type="ECO:0000313" key="2">
    <source>
        <dbReference type="EMBL" id="MBL1079473.1"/>
    </source>
</evidence>
<dbReference type="RefSeq" id="WP_201956035.1">
    <property type="nucleotide sequence ID" value="NZ_JAERRJ010000017.1"/>
</dbReference>
<gene>
    <name evidence="2" type="ORF">JK358_34215</name>
</gene>
<dbReference type="Proteomes" id="UP000602198">
    <property type="component" value="Unassembled WGS sequence"/>
</dbReference>